<comment type="caution">
    <text evidence="1">The sequence shown here is derived from an EMBL/GenBank/DDBJ whole genome shotgun (WGS) entry which is preliminary data.</text>
</comment>
<evidence type="ECO:0000313" key="2">
    <source>
        <dbReference type="Proteomes" id="UP000309997"/>
    </source>
</evidence>
<keyword evidence="2" id="KW-1185">Reference proteome</keyword>
<evidence type="ECO:0000313" key="1">
    <source>
        <dbReference type="EMBL" id="KAL3599600.1"/>
    </source>
</evidence>
<reference evidence="1 2" key="1">
    <citation type="journal article" date="2024" name="Plant Biotechnol. J.">
        <title>Genome and CRISPR/Cas9 system of a widespread forest tree (Populus alba) in the world.</title>
        <authorList>
            <person name="Liu Y.J."/>
            <person name="Jiang P.F."/>
            <person name="Han X.M."/>
            <person name="Li X.Y."/>
            <person name="Wang H.M."/>
            <person name="Wang Y.J."/>
            <person name="Wang X.X."/>
            <person name="Zeng Q.Y."/>
        </authorList>
    </citation>
    <scope>NUCLEOTIDE SEQUENCE [LARGE SCALE GENOMIC DNA]</scope>
    <source>
        <strain evidence="2">cv. PAL-ZL1</strain>
    </source>
</reference>
<dbReference type="Proteomes" id="UP000309997">
    <property type="component" value="Unassembled WGS sequence"/>
</dbReference>
<gene>
    <name evidence="1" type="ORF">D5086_007518</name>
</gene>
<organism evidence="1 2">
    <name type="scientific">Populus alba</name>
    <name type="common">White poplar</name>
    <dbReference type="NCBI Taxonomy" id="43335"/>
    <lineage>
        <taxon>Eukaryota</taxon>
        <taxon>Viridiplantae</taxon>
        <taxon>Streptophyta</taxon>
        <taxon>Embryophyta</taxon>
        <taxon>Tracheophyta</taxon>
        <taxon>Spermatophyta</taxon>
        <taxon>Magnoliopsida</taxon>
        <taxon>eudicotyledons</taxon>
        <taxon>Gunneridae</taxon>
        <taxon>Pentapetalae</taxon>
        <taxon>rosids</taxon>
        <taxon>fabids</taxon>
        <taxon>Malpighiales</taxon>
        <taxon>Salicaceae</taxon>
        <taxon>Saliceae</taxon>
        <taxon>Populus</taxon>
    </lineage>
</organism>
<proteinExistence type="predicted"/>
<protein>
    <submittedName>
        <fullName evidence="1">Uncharacterized protein</fullName>
    </submittedName>
</protein>
<name>A0ACC4CNN0_POPAL</name>
<accession>A0ACC4CNN0</accession>
<sequence>MSCPNSEVRPLYTDLLSENPVYSIVREESNRIESEMDIEDSSSKTQDIRRGNFEQMPIDLERGRARKIERGSEKSNMAEFRLFNQQLPFLLFDEEMDINVFCRACQLPVGGLTYTRTSCDILLHKTCVDFPQEIQHPLHDCEDHLILMAQEHSYKCMACDLNCFAFSFHCNSCKFEVDFSCSSIRGLHKSEGPDPKNYKHDSHEHFLGIVYCRETVQEIPDRRSKKTRVRFGDIPPCNACVHPCQGLALGCNECDFHLHFSCANLESTIKHECHYDPLRS</sequence>
<dbReference type="EMBL" id="RCHU02000003">
    <property type="protein sequence ID" value="KAL3599600.1"/>
    <property type="molecule type" value="Genomic_DNA"/>
</dbReference>